<dbReference type="InterPro" id="IPR000120">
    <property type="entry name" value="Amidase"/>
</dbReference>
<dbReference type="Pfam" id="PF01425">
    <property type="entry name" value="Amidase"/>
    <property type="match status" value="1"/>
</dbReference>
<dbReference type="GO" id="GO:0003824">
    <property type="term" value="F:catalytic activity"/>
    <property type="evidence" value="ECO:0007669"/>
    <property type="project" value="InterPro"/>
</dbReference>
<dbReference type="PANTHER" id="PTHR11895">
    <property type="entry name" value="TRANSAMIDASE"/>
    <property type="match status" value="1"/>
</dbReference>
<dbReference type="Gene3D" id="3.90.1300.10">
    <property type="entry name" value="Amidase signature (AS) domain"/>
    <property type="match status" value="1"/>
</dbReference>
<proteinExistence type="predicted"/>
<name>A0A6J6I0D2_9ZZZZ</name>
<dbReference type="AlphaFoldDB" id="A0A6J6I0D2"/>
<dbReference type="EMBL" id="CAEZUZ010000084">
    <property type="protein sequence ID" value="CAB4616934.1"/>
    <property type="molecule type" value="Genomic_DNA"/>
</dbReference>
<gene>
    <name evidence="2" type="ORF">UFOPK1889_00621</name>
</gene>
<dbReference type="SUPFAM" id="SSF75304">
    <property type="entry name" value="Amidase signature (AS) enzymes"/>
    <property type="match status" value="1"/>
</dbReference>
<sequence length="225" mass="24434">MGNTPTDISALRVAWSVDLGCWSVDPRIAAALTQTVDSMRGSVASVVDAPALFSGEDCQLWLHMWGIFMATYYGDEVDKHSGDADPDVVSLVRLGQRFSAVDSKRMEIARSHTWQRVASVLADNDVIICPTMSRFPGPAAKSDDPFVIDGNPTDGLWYSEDMTTVWNLVSALPVVSVPCGFGTDRDSTLPIGLQVVGRPGQEETVLAVAAWIEERSGVHDRRPLV</sequence>
<dbReference type="InterPro" id="IPR036928">
    <property type="entry name" value="AS_sf"/>
</dbReference>
<organism evidence="2">
    <name type="scientific">freshwater metagenome</name>
    <dbReference type="NCBI Taxonomy" id="449393"/>
    <lineage>
        <taxon>unclassified sequences</taxon>
        <taxon>metagenomes</taxon>
        <taxon>ecological metagenomes</taxon>
    </lineage>
</organism>
<evidence type="ECO:0000259" key="1">
    <source>
        <dbReference type="Pfam" id="PF01425"/>
    </source>
</evidence>
<evidence type="ECO:0000313" key="2">
    <source>
        <dbReference type="EMBL" id="CAB4616934.1"/>
    </source>
</evidence>
<accession>A0A6J6I0D2</accession>
<dbReference type="PANTHER" id="PTHR11895:SF7">
    <property type="entry name" value="GLUTAMYL-TRNA(GLN) AMIDOTRANSFERASE SUBUNIT A, MITOCHONDRIAL"/>
    <property type="match status" value="1"/>
</dbReference>
<protein>
    <submittedName>
        <fullName evidence="2">Unannotated protein</fullName>
    </submittedName>
</protein>
<dbReference type="InterPro" id="IPR023631">
    <property type="entry name" value="Amidase_dom"/>
</dbReference>
<reference evidence="2" key="1">
    <citation type="submission" date="2020-05" db="EMBL/GenBank/DDBJ databases">
        <authorList>
            <person name="Chiriac C."/>
            <person name="Salcher M."/>
            <person name="Ghai R."/>
            <person name="Kavagutti S V."/>
        </authorList>
    </citation>
    <scope>NUCLEOTIDE SEQUENCE</scope>
</reference>
<feature type="domain" description="Amidase" evidence="1">
    <location>
        <begin position="10"/>
        <end position="206"/>
    </location>
</feature>